<keyword evidence="1" id="KW-0812">Transmembrane</keyword>
<dbReference type="AlphaFoldDB" id="A0A1I4F5E2"/>
<keyword evidence="1" id="KW-1133">Transmembrane helix</keyword>
<protein>
    <submittedName>
        <fullName evidence="2">Uncharacterized conserved protein</fullName>
    </submittedName>
</protein>
<name>A0A1I4F5E2_9EURY</name>
<dbReference type="PANTHER" id="PTHR35902:SF3">
    <property type="entry name" value="NPCBM-ASSOCIATED, NEW3 DOMAIN OF ALPHA-GALACTOSIDASE"/>
    <property type="match status" value="1"/>
</dbReference>
<evidence type="ECO:0000313" key="3">
    <source>
        <dbReference type="Proteomes" id="UP000199607"/>
    </source>
</evidence>
<dbReference type="RefSeq" id="WP_089869881.1">
    <property type="nucleotide sequence ID" value="NZ_FOTC01000002.1"/>
</dbReference>
<accession>A0A1I4F5E2</accession>
<sequence length="534" mass="56092">MKKTQLFTILIVGLVLVPTTALAVVEGEPNLSATAPNNQVATGEEVEFTVLLQNEGEISESSQPSLNSQVTTAKAVTAELRTDAGFGNDDPPISVDTGKQAVGSIPDGQAVPVTFSISVDEDAQPGNYKVPVRVTYAYTESIDPQTGDYDDEGEQRTFNVNLNVVDSANFEIESASSDLAVGDSGPISVDITNTGTEVASDASVQVASQNGELTFSEANSASNYVGSWEPGETRTLTYDAAVAPGATPRNYALTATVNYEDDGGTAQSSDALSFGVTPRDEQSFAVENTQSTLRVGQEGRLSGEIVNNGETGARNAVVVFETENPNVNPIETEYALGTVGAGERANFSFATEISESAEAGPRQFTLAVEYRNADGESRTSDPLDVQASVGEKQKEFAVEGVNTTFAAGDTGEMTMTVTNNRDEAMTDISAKLFVDAPISASDDEAFISRLEPGQSETIVFGTSVGGDAIAKTYPVKVDFRYDTPDGDTLISETYQVPVMVTETEGNGGFPIALVGGLVIFGLLGVAGYLYSRAS</sequence>
<reference evidence="3" key="1">
    <citation type="submission" date="2016-10" db="EMBL/GenBank/DDBJ databases">
        <authorList>
            <person name="Varghese N."/>
            <person name="Submissions S."/>
        </authorList>
    </citation>
    <scope>NUCLEOTIDE SEQUENCE [LARGE SCALE GENOMIC DNA]</scope>
    <source>
        <strain evidence="3">CGMCC 1.7738</strain>
    </source>
</reference>
<keyword evidence="3" id="KW-1185">Reference proteome</keyword>
<dbReference type="PANTHER" id="PTHR35902">
    <property type="entry name" value="S-LAYER DOMAIN-LIKE PROTEIN-RELATED"/>
    <property type="match status" value="1"/>
</dbReference>
<proteinExistence type="predicted"/>
<evidence type="ECO:0000256" key="1">
    <source>
        <dbReference type="SAM" id="Phobius"/>
    </source>
</evidence>
<evidence type="ECO:0000313" key="2">
    <source>
        <dbReference type="EMBL" id="SFL13124.1"/>
    </source>
</evidence>
<gene>
    <name evidence="2" type="ORF">SAMN04487950_2640</name>
</gene>
<dbReference type="Proteomes" id="UP000199607">
    <property type="component" value="Unassembled WGS sequence"/>
</dbReference>
<dbReference type="EMBL" id="FOTC01000002">
    <property type="protein sequence ID" value="SFL13124.1"/>
    <property type="molecule type" value="Genomic_DNA"/>
</dbReference>
<dbReference type="STRING" id="553466.SAMN04487950_2640"/>
<keyword evidence="1" id="KW-0472">Membrane</keyword>
<dbReference type="Gene3D" id="2.60.40.10">
    <property type="entry name" value="Immunoglobulins"/>
    <property type="match status" value="1"/>
</dbReference>
<feature type="transmembrane region" description="Helical" evidence="1">
    <location>
        <begin position="509"/>
        <end position="530"/>
    </location>
</feature>
<organism evidence="2 3">
    <name type="scientific">Halogranum rubrum</name>
    <dbReference type="NCBI Taxonomy" id="553466"/>
    <lineage>
        <taxon>Archaea</taxon>
        <taxon>Methanobacteriati</taxon>
        <taxon>Methanobacteriota</taxon>
        <taxon>Stenosarchaea group</taxon>
        <taxon>Halobacteria</taxon>
        <taxon>Halobacteriales</taxon>
        <taxon>Haloferacaceae</taxon>
    </lineage>
</organism>
<dbReference type="InterPro" id="IPR013783">
    <property type="entry name" value="Ig-like_fold"/>
</dbReference>